<evidence type="ECO:0000256" key="1">
    <source>
        <dbReference type="SAM" id="MobiDB-lite"/>
    </source>
</evidence>
<comment type="caution">
    <text evidence="2">The sequence shown here is derived from an EMBL/GenBank/DDBJ whole genome shotgun (WGS) entry which is preliminary data.</text>
</comment>
<dbReference type="OMA" id="DHYNQVA"/>
<feature type="compositionally biased region" description="Polar residues" evidence="1">
    <location>
        <begin position="145"/>
        <end position="155"/>
    </location>
</feature>
<dbReference type="GeneID" id="54779123"/>
<accession>A0A642UXU1</accession>
<evidence type="ECO:0000313" key="3">
    <source>
        <dbReference type="Proteomes" id="UP000449547"/>
    </source>
</evidence>
<dbReference type="EMBL" id="SWFT01000019">
    <property type="protein sequence ID" value="KAA8907783.1"/>
    <property type="molecule type" value="Genomic_DNA"/>
</dbReference>
<dbReference type="RefSeq" id="XP_034014789.1">
    <property type="nucleotide sequence ID" value="XM_034157602.1"/>
</dbReference>
<dbReference type="OrthoDB" id="5374328at2759"/>
<organism evidence="2 3">
    <name type="scientific">Diutina rugosa</name>
    <name type="common">Yeast</name>
    <name type="synonym">Candida rugosa</name>
    <dbReference type="NCBI Taxonomy" id="5481"/>
    <lineage>
        <taxon>Eukaryota</taxon>
        <taxon>Fungi</taxon>
        <taxon>Dikarya</taxon>
        <taxon>Ascomycota</taxon>
        <taxon>Saccharomycotina</taxon>
        <taxon>Pichiomycetes</taxon>
        <taxon>Debaryomycetaceae</taxon>
        <taxon>Diutina</taxon>
    </lineage>
</organism>
<gene>
    <name evidence="2" type="ORF">DIURU_000470</name>
</gene>
<sequence length="252" mass="28060">MPPSKIIDSLKSNIALIDRENVALKSNLLALINDYRQLKQMVLAGDFTDAMAPAFKDPVSEYTSPEASADNSGRSSLKRSFGEVSEMSELINDINELSYGTPGTSSASSPAKAEEDAFSQYIMLESKSYLDESDDDSSDIHNDMASPSSRLSRTISPTSDFDLTSSLTRTTTSTSIGVADTPKPRGFATRKFFELPKFEEETPAAYAFKFDAMMASPHPDDEYHMVNDFLEEKLHDNDLKYYVDHDQILDKW</sequence>
<dbReference type="Proteomes" id="UP000449547">
    <property type="component" value="Unassembled WGS sequence"/>
</dbReference>
<dbReference type="AlphaFoldDB" id="A0A642UXU1"/>
<proteinExistence type="predicted"/>
<name>A0A642UXU1_DIURU</name>
<dbReference type="VEuPathDB" id="FungiDB:DIURU_000470"/>
<feature type="region of interest" description="Disordered" evidence="1">
    <location>
        <begin position="132"/>
        <end position="157"/>
    </location>
</feature>
<evidence type="ECO:0000313" key="2">
    <source>
        <dbReference type="EMBL" id="KAA8907783.1"/>
    </source>
</evidence>
<reference evidence="2 3" key="1">
    <citation type="submission" date="2019-07" db="EMBL/GenBank/DDBJ databases">
        <title>Genome assembly of two rare yeast pathogens: Diutina rugosa and Trichomonascus ciferrii.</title>
        <authorList>
            <person name="Mixao V."/>
            <person name="Saus E."/>
            <person name="Hansen A."/>
            <person name="Lass-Flor C."/>
            <person name="Gabaldon T."/>
        </authorList>
    </citation>
    <scope>NUCLEOTIDE SEQUENCE [LARGE SCALE GENOMIC DNA]</scope>
    <source>
        <strain evidence="2 3">CBS 613</strain>
    </source>
</reference>
<protein>
    <submittedName>
        <fullName evidence="2">Uncharacterized protein</fullName>
    </submittedName>
</protein>
<keyword evidence="3" id="KW-1185">Reference proteome</keyword>